<sequence>MLKELALHGRMDGIDGDISTYGTLKLPALKYLHITSPFPPCHITSGLAVLTPALEYLRLSVPEHAEAYVSELQGVLRSTVSGCSGADGDKAAAQDTPALQLRTVLLHCPSKPRDNWMNQLDNYERQMHLLHKLKAEHAQTGLVKLAPPLKRSMFRTVTIKDAEEAWRARVLGRDAWWEDSKELGAFSDHD</sequence>
<dbReference type="EMBL" id="JAACJM010000138">
    <property type="protein sequence ID" value="KAF5343552.1"/>
    <property type="molecule type" value="Genomic_DNA"/>
</dbReference>
<dbReference type="OrthoDB" id="2748701at2759"/>
<accession>A0A8H5CMW9</accession>
<reference evidence="1 2" key="1">
    <citation type="journal article" date="2020" name="ISME J.">
        <title>Uncovering the hidden diversity of litter-decomposition mechanisms in mushroom-forming fungi.</title>
        <authorList>
            <person name="Floudas D."/>
            <person name="Bentzer J."/>
            <person name="Ahren D."/>
            <person name="Johansson T."/>
            <person name="Persson P."/>
            <person name="Tunlid A."/>
        </authorList>
    </citation>
    <scope>NUCLEOTIDE SEQUENCE [LARGE SCALE GENOMIC DNA]</scope>
    <source>
        <strain evidence="1 2">CBS 291.85</strain>
    </source>
</reference>
<comment type="caution">
    <text evidence="1">The sequence shown here is derived from an EMBL/GenBank/DDBJ whole genome shotgun (WGS) entry which is preliminary data.</text>
</comment>
<dbReference type="AlphaFoldDB" id="A0A8H5CMW9"/>
<name>A0A8H5CMW9_9AGAR</name>
<gene>
    <name evidence="1" type="ORF">D9758_012959</name>
</gene>
<dbReference type="Proteomes" id="UP000559256">
    <property type="component" value="Unassembled WGS sequence"/>
</dbReference>
<keyword evidence="2" id="KW-1185">Reference proteome</keyword>
<protein>
    <submittedName>
        <fullName evidence="1">Uncharacterized protein</fullName>
    </submittedName>
</protein>
<evidence type="ECO:0000313" key="1">
    <source>
        <dbReference type="EMBL" id="KAF5343552.1"/>
    </source>
</evidence>
<evidence type="ECO:0000313" key="2">
    <source>
        <dbReference type="Proteomes" id="UP000559256"/>
    </source>
</evidence>
<proteinExistence type="predicted"/>
<organism evidence="1 2">
    <name type="scientific">Tetrapyrgos nigripes</name>
    <dbReference type="NCBI Taxonomy" id="182062"/>
    <lineage>
        <taxon>Eukaryota</taxon>
        <taxon>Fungi</taxon>
        <taxon>Dikarya</taxon>
        <taxon>Basidiomycota</taxon>
        <taxon>Agaricomycotina</taxon>
        <taxon>Agaricomycetes</taxon>
        <taxon>Agaricomycetidae</taxon>
        <taxon>Agaricales</taxon>
        <taxon>Marasmiineae</taxon>
        <taxon>Marasmiaceae</taxon>
        <taxon>Tetrapyrgos</taxon>
    </lineage>
</organism>